<evidence type="ECO:0000259" key="13">
    <source>
        <dbReference type="PROSITE" id="PS51645"/>
    </source>
</evidence>
<dbReference type="OrthoDB" id="435881at2759"/>
<dbReference type="GO" id="GO:0005634">
    <property type="term" value="C:nucleus"/>
    <property type="evidence" value="ECO:0007669"/>
    <property type="project" value="UniProtKB-SubCell"/>
</dbReference>
<dbReference type="InterPro" id="IPR036155">
    <property type="entry name" value="Crypto/Photolyase_N_sf"/>
</dbReference>
<comment type="subcellular location">
    <subcellularLocation>
        <location evidence="2">Cytoplasm</location>
        <location evidence="2">Perinuclear region</location>
    </subcellularLocation>
    <subcellularLocation>
        <location evidence="1">Nucleus</location>
    </subcellularLocation>
</comment>
<dbReference type="InterPro" id="IPR006050">
    <property type="entry name" value="DNA_photolyase_N"/>
</dbReference>
<dbReference type="GO" id="GO:0048471">
    <property type="term" value="C:perinuclear region of cytoplasm"/>
    <property type="evidence" value="ECO:0007669"/>
    <property type="project" value="UniProtKB-SubCell"/>
</dbReference>
<keyword evidence="6 11" id="KW-0285">Flavoprotein</keyword>
<dbReference type="InterPro" id="IPR002081">
    <property type="entry name" value="Cryptochrome/DNA_photolyase_1"/>
</dbReference>
<keyword evidence="10" id="KW-0539">Nucleus</keyword>
<name>A0A210PM18_MIZYE</name>
<dbReference type="PANTHER" id="PTHR11455">
    <property type="entry name" value="CRYPTOCHROME"/>
    <property type="match status" value="1"/>
</dbReference>
<dbReference type="Pfam" id="PF03441">
    <property type="entry name" value="FAD_binding_7"/>
    <property type="match status" value="1"/>
</dbReference>
<evidence type="ECO:0000256" key="11">
    <source>
        <dbReference type="PIRSR" id="PIRSR602081-1"/>
    </source>
</evidence>
<dbReference type="SUPFAM" id="SSF48173">
    <property type="entry name" value="Cryptochrome/photolyase FAD-binding domain"/>
    <property type="match status" value="1"/>
</dbReference>
<evidence type="ECO:0000256" key="1">
    <source>
        <dbReference type="ARBA" id="ARBA00004123"/>
    </source>
</evidence>
<keyword evidence="9" id="KW-0675">Receptor</keyword>
<dbReference type="GO" id="GO:0032922">
    <property type="term" value="P:circadian regulation of gene expression"/>
    <property type="evidence" value="ECO:0007669"/>
    <property type="project" value="TreeGrafter"/>
</dbReference>
<keyword evidence="7" id="KW-0547">Nucleotide-binding</keyword>
<dbReference type="GO" id="GO:0003677">
    <property type="term" value="F:DNA binding"/>
    <property type="evidence" value="ECO:0007669"/>
    <property type="project" value="TreeGrafter"/>
</dbReference>
<keyword evidence="8 11" id="KW-0274">FAD</keyword>
<evidence type="ECO:0000256" key="12">
    <source>
        <dbReference type="PIRSR" id="PIRSR602081-2"/>
    </source>
</evidence>
<feature type="domain" description="Photolyase/cryptochrome alpha/beta" evidence="13">
    <location>
        <begin position="10"/>
        <end position="139"/>
    </location>
</feature>
<dbReference type="EMBL" id="NEDP02005587">
    <property type="protein sequence ID" value="OWF37550.1"/>
    <property type="molecule type" value="Genomic_DNA"/>
</dbReference>
<proteinExistence type="inferred from homology"/>
<accession>A0A210PM18</accession>
<keyword evidence="15" id="KW-1185">Reference proteome</keyword>
<dbReference type="Gene3D" id="1.25.40.80">
    <property type="match status" value="1"/>
</dbReference>
<evidence type="ECO:0000256" key="3">
    <source>
        <dbReference type="ARBA" id="ARBA00005862"/>
    </source>
</evidence>
<evidence type="ECO:0000256" key="10">
    <source>
        <dbReference type="ARBA" id="ARBA00023242"/>
    </source>
</evidence>
<dbReference type="AlphaFoldDB" id="A0A210PM18"/>
<dbReference type="PROSITE" id="PS51645">
    <property type="entry name" value="PHR_CRY_ALPHA_BETA"/>
    <property type="match status" value="1"/>
</dbReference>
<evidence type="ECO:0000256" key="2">
    <source>
        <dbReference type="ARBA" id="ARBA00004556"/>
    </source>
</evidence>
<feature type="binding site" evidence="11">
    <location>
        <begin position="397"/>
        <end position="399"/>
    </location>
    <ligand>
        <name>FAD</name>
        <dbReference type="ChEBI" id="CHEBI:57692"/>
    </ligand>
</feature>
<comment type="cofactor">
    <cofactor evidence="11">
        <name>FAD</name>
        <dbReference type="ChEBI" id="CHEBI:57692"/>
    </cofactor>
    <text evidence="11">Binds 1 FAD per subunit.</text>
</comment>
<dbReference type="SUPFAM" id="SSF52425">
    <property type="entry name" value="Cryptochrome/photolyase, N-terminal domain"/>
    <property type="match status" value="1"/>
</dbReference>
<keyword evidence="5" id="KW-0963">Cytoplasm</keyword>
<dbReference type="PANTHER" id="PTHR11455:SF17">
    <property type="entry name" value="CRYPTOCHROME-1"/>
    <property type="match status" value="1"/>
</dbReference>
<comment type="similarity">
    <text evidence="3">Belongs to the DNA photolyase class-1 family.</text>
</comment>
<protein>
    <recommendedName>
        <fullName evidence="4">Cryptochrome-1</fullName>
    </recommendedName>
</protein>
<dbReference type="GO" id="GO:0045892">
    <property type="term" value="P:negative regulation of DNA-templated transcription"/>
    <property type="evidence" value="ECO:0007669"/>
    <property type="project" value="TreeGrafter"/>
</dbReference>
<dbReference type="InterPro" id="IPR014729">
    <property type="entry name" value="Rossmann-like_a/b/a_fold"/>
</dbReference>
<sequence>MDEHSQKQKNVAIHWFRNGLRIHDNPALCDALENCDEFYPIFIFDGEVAGTKFSGFNRMRFLHESLEDLDNTFKKNGGRLYTFQGKAKDVLKGLFQEWNVTRLTYEAEVEPIWEDRDMEVEELCQEKGIELISRISHTLWNPSDIINNNGGTPPVTYNHFELTTSLLGPPDRPVPVPKLSKVNMLVYDNFDEKFALPSVKELGYEPECKEQTERINNWLGGETKALQLLEERLKNEREPIIDGIMLPNQFLPDLVSPPTSMSPHLRFGCVSVRTFYWGIHDLYKEIHGDKKVPVSLTGQLVWREYFYTMSVNNLNYDKMKANPICLDIGWDEENEKLQSWVMGKTGYPWIDAGMNQLRTEGWCHHVVRHAVSCFLTRGDLWISWELGCKVFFKYQLDADWSVCAGNWMWMSSSAFEKVLQCSTCFCPVGYGRRMDPKGLYVRRYVPVLKDMPLQYLFEPWKAPYHIQEKAKCIIGKDYPRPIVDHKVASKYCRNKMMEVHRRLATSSPIPHCAPSNSKEASLFCWLPELEVSSLCNHTEHLVPEQKSRT</sequence>
<dbReference type="InterPro" id="IPR005101">
    <property type="entry name" value="Cryptochr/Photolyase_FAD-bd"/>
</dbReference>
<evidence type="ECO:0000256" key="4">
    <source>
        <dbReference type="ARBA" id="ARBA00021159"/>
    </source>
</evidence>
<evidence type="ECO:0000256" key="6">
    <source>
        <dbReference type="ARBA" id="ARBA00022630"/>
    </source>
</evidence>
<evidence type="ECO:0000256" key="5">
    <source>
        <dbReference type="ARBA" id="ARBA00022490"/>
    </source>
</evidence>
<dbReference type="Gene3D" id="3.40.50.620">
    <property type="entry name" value="HUPs"/>
    <property type="match status" value="1"/>
</dbReference>
<comment type="caution">
    <text evidence="14">The sequence shown here is derived from an EMBL/GenBank/DDBJ whole genome shotgun (WGS) entry which is preliminary data.</text>
</comment>
<dbReference type="InterPro" id="IPR036134">
    <property type="entry name" value="Crypto/Photolyase_FAD-like_sf"/>
</dbReference>
<reference evidence="14 15" key="1">
    <citation type="journal article" date="2017" name="Nat. Ecol. Evol.">
        <title>Scallop genome provides insights into evolution of bilaterian karyotype and development.</title>
        <authorList>
            <person name="Wang S."/>
            <person name="Zhang J."/>
            <person name="Jiao W."/>
            <person name="Li J."/>
            <person name="Xun X."/>
            <person name="Sun Y."/>
            <person name="Guo X."/>
            <person name="Huan P."/>
            <person name="Dong B."/>
            <person name="Zhang L."/>
            <person name="Hu X."/>
            <person name="Sun X."/>
            <person name="Wang J."/>
            <person name="Zhao C."/>
            <person name="Wang Y."/>
            <person name="Wang D."/>
            <person name="Huang X."/>
            <person name="Wang R."/>
            <person name="Lv J."/>
            <person name="Li Y."/>
            <person name="Zhang Z."/>
            <person name="Liu B."/>
            <person name="Lu W."/>
            <person name="Hui Y."/>
            <person name="Liang J."/>
            <person name="Zhou Z."/>
            <person name="Hou R."/>
            <person name="Li X."/>
            <person name="Liu Y."/>
            <person name="Li H."/>
            <person name="Ning X."/>
            <person name="Lin Y."/>
            <person name="Zhao L."/>
            <person name="Xing Q."/>
            <person name="Dou J."/>
            <person name="Li Y."/>
            <person name="Mao J."/>
            <person name="Guo H."/>
            <person name="Dou H."/>
            <person name="Li T."/>
            <person name="Mu C."/>
            <person name="Jiang W."/>
            <person name="Fu Q."/>
            <person name="Fu X."/>
            <person name="Miao Y."/>
            <person name="Liu J."/>
            <person name="Yu Q."/>
            <person name="Li R."/>
            <person name="Liao H."/>
            <person name="Li X."/>
            <person name="Kong Y."/>
            <person name="Jiang Z."/>
            <person name="Chourrout D."/>
            <person name="Li R."/>
            <person name="Bao Z."/>
        </authorList>
    </citation>
    <scope>NUCLEOTIDE SEQUENCE [LARGE SCALE GENOMIC DNA]</scope>
    <source>
        <strain evidence="14 15">PY_sf001</strain>
    </source>
</reference>
<dbReference type="GO" id="GO:0043153">
    <property type="term" value="P:entrainment of circadian clock by photoperiod"/>
    <property type="evidence" value="ECO:0007669"/>
    <property type="project" value="TreeGrafter"/>
</dbReference>
<dbReference type="Proteomes" id="UP000242188">
    <property type="component" value="Unassembled WGS sequence"/>
</dbReference>
<gene>
    <name evidence="14" type="ORF">KP79_PYT07419</name>
</gene>
<evidence type="ECO:0000256" key="8">
    <source>
        <dbReference type="ARBA" id="ARBA00022827"/>
    </source>
</evidence>
<dbReference type="Pfam" id="PF00875">
    <property type="entry name" value="DNA_photolyase"/>
    <property type="match status" value="1"/>
</dbReference>
<evidence type="ECO:0000313" key="14">
    <source>
        <dbReference type="EMBL" id="OWF37550.1"/>
    </source>
</evidence>
<organism evidence="14 15">
    <name type="scientific">Mizuhopecten yessoensis</name>
    <name type="common">Japanese scallop</name>
    <name type="synonym">Patinopecten yessoensis</name>
    <dbReference type="NCBI Taxonomy" id="6573"/>
    <lineage>
        <taxon>Eukaryota</taxon>
        <taxon>Metazoa</taxon>
        <taxon>Spiralia</taxon>
        <taxon>Lophotrochozoa</taxon>
        <taxon>Mollusca</taxon>
        <taxon>Bivalvia</taxon>
        <taxon>Autobranchia</taxon>
        <taxon>Pteriomorphia</taxon>
        <taxon>Pectinida</taxon>
        <taxon>Pectinoidea</taxon>
        <taxon>Pectinidae</taxon>
        <taxon>Mizuhopecten</taxon>
    </lineage>
</organism>
<feature type="site" description="Electron transfer via tryptophanyl radical" evidence="12">
    <location>
        <position position="407"/>
    </location>
</feature>
<feature type="binding site" evidence="11">
    <location>
        <begin position="299"/>
        <end position="306"/>
    </location>
    <ligand>
        <name>FAD</name>
        <dbReference type="ChEBI" id="CHEBI:57692"/>
    </ligand>
</feature>
<dbReference type="STRING" id="6573.A0A210PM18"/>
<evidence type="ECO:0000313" key="15">
    <source>
        <dbReference type="Proteomes" id="UP000242188"/>
    </source>
</evidence>
<feature type="site" description="Electron transfer via tryptophanyl radical" evidence="12">
    <location>
        <position position="384"/>
    </location>
</feature>
<evidence type="ECO:0000256" key="9">
    <source>
        <dbReference type="ARBA" id="ARBA00023170"/>
    </source>
</evidence>
<dbReference type="Gene3D" id="1.10.579.10">
    <property type="entry name" value="DNA Cyclobutane Dipyrimidine Photolyase, subunit A, domain 3"/>
    <property type="match status" value="1"/>
</dbReference>
<feature type="site" description="Electron transfer via tryptophanyl radical" evidence="12">
    <location>
        <position position="330"/>
    </location>
</feature>
<dbReference type="GO" id="GO:0071949">
    <property type="term" value="F:FAD binding"/>
    <property type="evidence" value="ECO:0007669"/>
    <property type="project" value="TreeGrafter"/>
</dbReference>
<evidence type="ECO:0000256" key="7">
    <source>
        <dbReference type="ARBA" id="ARBA00022741"/>
    </source>
</evidence>